<dbReference type="InterPro" id="IPR003870">
    <property type="entry name" value="DUF222"/>
</dbReference>
<comment type="similarity">
    <text evidence="1">Belongs to the Rv1128c/1148c/1588c/1702c/1945/3466 family.</text>
</comment>
<protein>
    <submittedName>
        <fullName evidence="4">HNH endonuclease</fullName>
    </submittedName>
</protein>
<gene>
    <name evidence="4" type="ORF">FB459_2985</name>
</gene>
<dbReference type="CDD" id="cd00085">
    <property type="entry name" value="HNHc"/>
    <property type="match status" value="1"/>
</dbReference>
<feature type="region of interest" description="Disordered" evidence="2">
    <location>
        <begin position="290"/>
        <end position="309"/>
    </location>
</feature>
<keyword evidence="4" id="KW-0378">Hydrolase</keyword>
<proteinExistence type="inferred from homology"/>
<feature type="region of interest" description="Disordered" evidence="2">
    <location>
        <begin position="109"/>
        <end position="138"/>
    </location>
</feature>
<dbReference type="InterPro" id="IPR003615">
    <property type="entry name" value="HNH_nuc"/>
</dbReference>
<dbReference type="Proteomes" id="UP000320806">
    <property type="component" value="Unassembled WGS sequence"/>
</dbReference>
<feature type="domain" description="HNH nuclease" evidence="3">
    <location>
        <begin position="404"/>
        <end position="456"/>
    </location>
</feature>
<name>A0A542EJB3_9MICO</name>
<sequence length="483" mass="51069">MYDETMFETTSYPGEAAECAAVATDALASVRRLGKVSSNLTDVELTATAQSLVVMMQQAEASLVALTTDAIGRGVIDRSTAANAAQWVQRLSTGEPVPGLLGAETLSVAGPLVPESPPASDPASATSEPGDLGQEPLRSGIEPAHAARISKLADACRSPLNQVLADAVCTGSVNTTIAKTALDNIDTIKAVLPTAGRGEVFSWFLGLEPGSGAKAVHELTKRIIAMFGDEVLDEKEDAVRAHESLTWIDLPEGMVRLIADLSPDHAEIVKHAIGALSAPAPVTDCCDEPNHRHHQGAAKTGEPDTRSPGKRRADALLTLITMGAQGIDGDGSIRTFGSARLVVTIDYEVLAKALAGLGVTDTGVGVTPDTIRQLACDAEIIPMVLGSKSQPLNVGRKVRLVDKELRRTVIQRDKHCTYDGCDRPPVMCEVHHVTPWWAGGETSLANSALLCTTHHRIVHRDHLTATVTDHTVTWHHSKGVNAA</sequence>
<reference evidence="4 5" key="1">
    <citation type="submission" date="2019-06" db="EMBL/GenBank/DDBJ databases">
        <title>Sequencing the genomes of 1000 actinobacteria strains.</title>
        <authorList>
            <person name="Klenk H.-P."/>
        </authorList>
    </citation>
    <scope>NUCLEOTIDE SEQUENCE [LARGE SCALE GENOMIC DNA]</scope>
    <source>
        <strain evidence="4 5">DSM 19828</strain>
    </source>
</reference>
<dbReference type="Gene3D" id="1.10.30.50">
    <property type="match status" value="1"/>
</dbReference>
<keyword evidence="4" id="KW-0540">Nuclease</keyword>
<evidence type="ECO:0000256" key="1">
    <source>
        <dbReference type="ARBA" id="ARBA00023450"/>
    </source>
</evidence>
<evidence type="ECO:0000313" key="4">
    <source>
        <dbReference type="EMBL" id="TQJ15431.1"/>
    </source>
</evidence>
<evidence type="ECO:0000313" key="5">
    <source>
        <dbReference type="Proteomes" id="UP000320806"/>
    </source>
</evidence>
<dbReference type="InterPro" id="IPR002711">
    <property type="entry name" value="HNH"/>
</dbReference>
<dbReference type="GO" id="GO:0004519">
    <property type="term" value="F:endonuclease activity"/>
    <property type="evidence" value="ECO:0007669"/>
    <property type="project" value="UniProtKB-KW"/>
</dbReference>
<evidence type="ECO:0000256" key="2">
    <source>
        <dbReference type="SAM" id="MobiDB-lite"/>
    </source>
</evidence>
<dbReference type="SMART" id="SM00507">
    <property type="entry name" value="HNHc"/>
    <property type="match status" value="1"/>
</dbReference>
<dbReference type="Pfam" id="PF01844">
    <property type="entry name" value="HNH"/>
    <property type="match status" value="1"/>
</dbReference>
<dbReference type="AlphaFoldDB" id="A0A542EJB3"/>
<keyword evidence="5" id="KW-1185">Reference proteome</keyword>
<dbReference type="EMBL" id="VFMO01000001">
    <property type="protein sequence ID" value="TQJ15431.1"/>
    <property type="molecule type" value="Genomic_DNA"/>
</dbReference>
<keyword evidence="4" id="KW-0255">Endonuclease</keyword>
<comment type="caution">
    <text evidence="4">The sequence shown here is derived from an EMBL/GenBank/DDBJ whole genome shotgun (WGS) entry which is preliminary data.</text>
</comment>
<dbReference type="GO" id="GO:0003676">
    <property type="term" value="F:nucleic acid binding"/>
    <property type="evidence" value="ECO:0007669"/>
    <property type="project" value="InterPro"/>
</dbReference>
<evidence type="ECO:0000259" key="3">
    <source>
        <dbReference type="SMART" id="SM00507"/>
    </source>
</evidence>
<dbReference type="Pfam" id="PF02720">
    <property type="entry name" value="DUF222"/>
    <property type="match status" value="1"/>
</dbReference>
<organism evidence="4 5">
    <name type="scientific">Yimella lutea</name>
    <dbReference type="NCBI Taxonomy" id="587872"/>
    <lineage>
        <taxon>Bacteria</taxon>
        <taxon>Bacillati</taxon>
        <taxon>Actinomycetota</taxon>
        <taxon>Actinomycetes</taxon>
        <taxon>Micrococcales</taxon>
        <taxon>Dermacoccaceae</taxon>
        <taxon>Yimella</taxon>
    </lineage>
</organism>
<dbReference type="GO" id="GO:0008270">
    <property type="term" value="F:zinc ion binding"/>
    <property type="evidence" value="ECO:0007669"/>
    <property type="project" value="InterPro"/>
</dbReference>
<accession>A0A542EJB3</accession>